<dbReference type="PANTHER" id="PTHR31656">
    <property type="entry name" value="ROOT CAP DOMAIN-CONTAINING PROTEIN"/>
    <property type="match status" value="1"/>
</dbReference>
<evidence type="ECO:0000313" key="4">
    <source>
        <dbReference type="Proteomes" id="UP000036987"/>
    </source>
</evidence>
<proteinExistence type="predicted"/>
<dbReference type="AlphaFoldDB" id="A0A0K9PAF8"/>
<feature type="region of interest" description="Disordered" evidence="1">
    <location>
        <begin position="25"/>
        <end position="63"/>
    </location>
</feature>
<keyword evidence="4" id="KW-1185">Reference proteome</keyword>
<dbReference type="Proteomes" id="UP000036987">
    <property type="component" value="Unassembled WGS sequence"/>
</dbReference>
<reference evidence="4" key="1">
    <citation type="journal article" date="2016" name="Nature">
        <title>The genome of the seagrass Zostera marina reveals angiosperm adaptation to the sea.</title>
        <authorList>
            <person name="Olsen J.L."/>
            <person name="Rouze P."/>
            <person name="Verhelst B."/>
            <person name="Lin Y.-C."/>
            <person name="Bayer T."/>
            <person name="Collen J."/>
            <person name="Dattolo E."/>
            <person name="De Paoli E."/>
            <person name="Dittami S."/>
            <person name="Maumus F."/>
            <person name="Michel G."/>
            <person name="Kersting A."/>
            <person name="Lauritano C."/>
            <person name="Lohaus R."/>
            <person name="Toepel M."/>
            <person name="Tonon T."/>
            <person name="Vanneste K."/>
            <person name="Amirebrahimi M."/>
            <person name="Brakel J."/>
            <person name="Bostroem C."/>
            <person name="Chovatia M."/>
            <person name="Grimwood J."/>
            <person name="Jenkins J.W."/>
            <person name="Jueterbock A."/>
            <person name="Mraz A."/>
            <person name="Stam W.T."/>
            <person name="Tice H."/>
            <person name="Bornberg-Bauer E."/>
            <person name="Green P.J."/>
            <person name="Pearson G.A."/>
            <person name="Procaccini G."/>
            <person name="Duarte C.M."/>
            <person name="Schmutz J."/>
            <person name="Reusch T.B.H."/>
            <person name="Van de Peer Y."/>
        </authorList>
    </citation>
    <scope>NUCLEOTIDE SEQUENCE [LARGE SCALE GENOMIC DNA]</scope>
    <source>
        <strain evidence="4">cv. Finnish</strain>
    </source>
</reference>
<keyword evidence="2" id="KW-0732">Signal</keyword>
<dbReference type="InterPro" id="IPR009646">
    <property type="entry name" value="Root_cap"/>
</dbReference>
<feature type="signal peptide" evidence="2">
    <location>
        <begin position="1"/>
        <end position="23"/>
    </location>
</feature>
<comment type="caution">
    <text evidence="3">The sequence shown here is derived from an EMBL/GenBank/DDBJ whole genome shotgun (WGS) entry which is preliminary data.</text>
</comment>
<gene>
    <name evidence="3" type="ORF">ZOSMA_2G00850</name>
</gene>
<evidence type="ECO:0000313" key="3">
    <source>
        <dbReference type="EMBL" id="KMZ66073.1"/>
    </source>
</evidence>
<feature type="chain" id="PRO_5005527588" evidence="2">
    <location>
        <begin position="24"/>
        <end position="363"/>
    </location>
</feature>
<dbReference type="OrthoDB" id="2012132at2759"/>
<sequence length="363" mass="39646">MAKGGRIILTLLALALFLASVAAQGAEKPLEDPNDLKPKLPDSKESKPKLPKDPKEKKPKTKFCKDKSFPSCYKIKMTCPTRCPKNCYIDCEICAPVCACNVPGAICEDPRFIGADGVTFFFHGKKEQDFCLVTDRDLHINGHFIGKRSPNMTRDFTWIQSIGILFSGNNNKVHKLHLGALKTSKWQESVDHTTISLDGVPVILPEEDGASWKSPTASSLSIERKDGATNHVTVEVDGKFRITARVVPITEEDSRVHGYGIAGGDDCFAHLEIGFKFFGLTRDVHGVLGQTYRDDYVSRVKMSAAMPIMGGEPKYSSSNLFSTDCAVAKFAGSSAVGGDHAIRQWPDMLCGSRMGGPGTVCKR</sequence>
<feature type="compositionally biased region" description="Basic and acidic residues" evidence="1">
    <location>
        <begin position="28"/>
        <end position="56"/>
    </location>
</feature>
<dbReference type="Pfam" id="PF06830">
    <property type="entry name" value="Root_cap"/>
    <property type="match status" value="1"/>
</dbReference>
<dbReference type="EMBL" id="LFYR01000981">
    <property type="protein sequence ID" value="KMZ66073.1"/>
    <property type="molecule type" value="Genomic_DNA"/>
</dbReference>
<name>A0A0K9PAF8_ZOSMR</name>
<dbReference type="OMA" id="YPPHESP"/>
<organism evidence="3 4">
    <name type="scientific">Zostera marina</name>
    <name type="common">Eelgrass</name>
    <dbReference type="NCBI Taxonomy" id="29655"/>
    <lineage>
        <taxon>Eukaryota</taxon>
        <taxon>Viridiplantae</taxon>
        <taxon>Streptophyta</taxon>
        <taxon>Embryophyta</taxon>
        <taxon>Tracheophyta</taxon>
        <taxon>Spermatophyta</taxon>
        <taxon>Magnoliopsida</taxon>
        <taxon>Liliopsida</taxon>
        <taxon>Zosteraceae</taxon>
        <taxon>Zostera</taxon>
    </lineage>
</organism>
<protein>
    <submittedName>
        <fullName evidence="3">Root cap domain-containing protein</fullName>
    </submittedName>
</protein>
<dbReference type="STRING" id="29655.A0A0K9PAF8"/>
<accession>A0A0K9PAF8</accession>
<evidence type="ECO:0000256" key="2">
    <source>
        <dbReference type="SAM" id="SignalP"/>
    </source>
</evidence>
<evidence type="ECO:0000256" key="1">
    <source>
        <dbReference type="SAM" id="MobiDB-lite"/>
    </source>
</evidence>